<dbReference type="InterPro" id="IPR001841">
    <property type="entry name" value="Znf_RING"/>
</dbReference>
<evidence type="ECO:0000313" key="7">
    <source>
        <dbReference type="Proteomes" id="UP000594262"/>
    </source>
</evidence>
<dbReference type="GeneID" id="136808852"/>
<keyword evidence="7" id="KW-1185">Reference proteome</keyword>
<evidence type="ECO:0000256" key="1">
    <source>
        <dbReference type="ARBA" id="ARBA00022723"/>
    </source>
</evidence>
<dbReference type="PROSITE" id="PS50089">
    <property type="entry name" value="ZF_RING_2"/>
    <property type="match status" value="1"/>
</dbReference>
<sequence length="489" mass="56937">METKGYSFKLSGQDVSEFRCNICKLLLREATELPCTHMFCQACLWEWHMDPKSKAGESLDEQTDFYECPDCHQSYSIEQIRRSAVTDKVITTSLMVKCHFSKYGCSWTGHIVQFQEHKLKCDFTSASCPFQGCYKVLNRGQLKKHKKNCQHRFATCTECGKKYETKDGHSCKIECPNDGCYVQVPEDEMGAHRDRCPKELVKCGYVMHKYYSSAPKFRREDLLSHCKECKEGKMVELLKGNECRKMKSRIWELERKIAQLPTTIKDYDDDIENFEKEIEDLPPKLKQIQTLQEAKEMDGQPTSLPVENFHSDLATQEKLTENLVRFIKSDNILELVTTINQHPEIKPNVSDLINNSIWSKSNKCLVFVLTRYSNELTENEMKEHWTKAITSNREGIHPSIPILLKFYPNLLNIRIVTNDQSGSAINISFFAKQPELFEYLINQPGIDFDFAEYKTLQEMVKLIPELHNCKHLIKRKKKIFKEGGFFSFF</sequence>
<dbReference type="Gene3D" id="3.30.40.10">
    <property type="entry name" value="Zinc/RING finger domain, C3HC4 (zinc finger)"/>
    <property type="match status" value="3"/>
</dbReference>
<organism evidence="6 7">
    <name type="scientific">Clytia hemisphaerica</name>
    <dbReference type="NCBI Taxonomy" id="252671"/>
    <lineage>
        <taxon>Eukaryota</taxon>
        <taxon>Metazoa</taxon>
        <taxon>Cnidaria</taxon>
        <taxon>Hydrozoa</taxon>
        <taxon>Hydroidolina</taxon>
        <taxon>Leptothecata</taxon>
        <taxon>Obeliida</taxon>
        <taxon>Clytiidae</taxon>
        <taxon>Clytia</taxon>
    </lineage>
</organism>
<evidence type="ECO:0000256" key="2">
    <source>
        <dbReference type="ARBA" id="ARBA00022771"/>
    </source>
</evidence>
<dbReference type="InterPro" id="IPR013083">
    <property type="entry name" value="Znf_RING/FYVE/PHD"/>
</dbReference>
<proteinExistence type="predicted"/>
<dbReference type="InterPro" id="IPR017907">
    <property type="entry name" value="Znf_RING_CS"/>
</dbReference>
<evidence type="ECO:0000313" key="6">
    <source>
        <dbReference type="EnsemblMetazoa" id="CLYHEMP006476.1"/>
    </source>
</evidence>
<dbReference type="RefSeq" id="XP_066921514.1">
    <property type="nucleotide sequence ID" value="XM_067065413.1"/>
</dbReference>
<dbReference type="GO" id="GO:0008270">
    <property type="term" value="F:zinc ion binding"/>
    <property type="evidence" value="ECO:0007669"/>
    <property type="project" value="UniProtKB-KW"/>
</dbReference>
<dbReference type="PANTHER" id="PTHR10131">
    <property type="entry name" value="TNF RECEPTOR ASSOCIATED FACTOR"/>
    <property type="match status" value="1"/>
</dbReference>
<evidence type="ECO:0000256" key="4">
    <source>
        <dbReference type="PROSITE-ProRule" id="PRU00175"/>
    </source>
</evidence>
<protein>
    <recommendedName>
        <fullName evidence="5">RING-type domain-containing protein</fullName>
    </recommendedName>
</protein>
<dbReference type="Proteomes" id="UP000594262">
    <property type="component" value="Unplaced"/>
</dbReference>
<keyword evidence="2 4" id="KW-0863">Zinc-finger</keyword>
<dbReference type="AlphaFoldDB" id="A0A7M5WK39"/>
<keyword evidence="1" id="KW-0479">Metal-binding</keyword>
<keyword evidence="3" id="KW-0862">Zinc</keyword>
<feature type="domain" description="RING-type" evidence="5">
    <location>
        <begin position="20"/>
        <end position="72"/>
    </location>
</feature>
<dbReference type="SUPFAM" id="SSF57850">
    <property type="entry name" value="RING/U-box"/>
    <property type="match status" value="1"/>
</dbReference>
<accession>A0A7M5WK39</accession>
<dbReference type="SMART" id="SM00184">
    <property type="entry name" value="RING"/>
    <property type="match status" value="1"/>
</dbReference>
<reference evidence="6" key="1">
    <citation type="submission" date="2021-01" db="UniProtKB">
        <authorList>
            <consortium name="EnsemblMetazoa"/>
        </authorList>
    </citation>
    <scope>IDENTIFICATION</scope>
</reference>
<evidence type="ECO:0000256" key="3">
    <source>
        <dbReference type="ARBA" id="ARBA00022833"/>
    </source>
</evidence>
<evidence type="ECO:0000259" key="5">
    <source>
        <dbReference type="PROSITE" id="PS50089"/>
    </source>
</evidence>
<name>A0A7M5WK39_9CNID</name>
<dbReference type="OrthoDB" id="9049620at2759"/>
<dbReference type="InterPro" id="IPR027370">
    <property type="entry name" value="Znf-RING_euk"/>
</dbReference>
<dbReference type="SUPFAM" id="SSF49599">
    <property type="entry name" value="TRAF domain-like"/>
    <property type="match status" value="1"/>
</dbReference>
<dbReference type="PROSITE" id="PS00518">
    <property type="entry name" value="ZF_RING_1"/>
    <property type="match status" value="1"/>
</dbReference>
<dbReference type="EnsemblMetazoa" id="CLYHEMT006476.1">
    <property type="protein sequence ID" value="CLYHEMP006476.1"/>
    <property type="gene ID" value="CLYHEMG006476"/>
</dbReference>
<dbReference type="Pfam" id="PF13445">
    <property type="entry name" value="zf-RING_UBOX"/>
    <property type="match status" value="1"/>
</dbReference>